<feature type="repeat" description="WD" evidence="6">
    <location>
        <begin position="379"/>
        <end position="420"/>
    </location>
</feature>
<dbReference type="InterPro" id="IPR019775">
    <property type="entry name" value="WD40_repeat_CS"/>
</dbReference>
<dbReference type="InterPro" id="IPR036322">
    <property type="entry name" value="WD40_repeat_dom_sf"/>
</dbReference>
<dbReference type="PANTHER" id="PTHR19848">
    <property type="entry name" value="WD40 REPEAT PROTEIN"/>
    <property type="match status" value="1"/>
</dbReference>
<dbReference type="GO" id="GO:0000027">
    <property type="term" value="P:ribosomal large subunit assembly"/>
    <property type="evidence" value="ECO:0007669"/>
    <property type="project" value="TreeGrafter"/>
</dbReference>
<feature type="repeat" description="WD" evidence="6">
    <location>
        <begin position="206"/>
        <end position="252"/>
    </location>
</feature>
<organism evidence="7 8">
    <name type="scientific">Dimorphilus gyrociliatus</name>
    <dbReference type="NCBI Taxonomy" id="2664684"/>
    <lineage>
        <taxon>Eukaryota</taxon>
        <taxon>Metazoa</taxon>
        <taxon>Spiralia</taxon>
        <taxon>Lophotrochozoa</taxon>
        <taxon>Annelida</taxon>
        <taxon>Polychaeta</taxon>
        <taxon>Polychaeta incertae sedis</taxon>
        <taxon>Dinophilidae</taxon>
        <taxon>Dimorphilus</taxon>
    </lineage>
</organism>
<feature type="repeat" description="WD" evidence="6">
    <location>
        <begin position="253"/>
        <end position="293"/>
    </location>
</feature>
<sequence length="496" mass="55448">MERGDIPAKKKKMSEENNQDNLNEDRLLLCVFKNEEGEEHRGLLVYYHFTSKDLDDLLQQATSSDESLQCKYFIKDVEINGTLSETLNQLELAGTSSEVEIYYVPQAIFKVRAVTRCTSTIEGHAEAILSVQFNPNGRYLASGSGDTTVRFWDIYTESPQYTCKGHKHWVLAIAWSPDGKTLASGCKNGLIMLWNPANGSQKGSPLKSHSKWITSLAWKPMHLDGKCRLLASASKDGSIKIWDTVLSRCMMSLTSHTQSVTCVRWGGTNLIYSGSQDRTIKVWRASDGVLCRTLQGHGHWVNSMGLSCDYVLRTSCFDPAKANIVHETIDLGEEAQQKLALERYQKVVGSQPERLVTASDDLTMFLWTPESSSKSVARLTGHMQVVNHVAFSPSTLYIASASYDKSIKLWNGRTGAFITTFLGHVQRVYQVSWSADSRLLCSSSADSTLKIWNVERKKLLLDLGGHADEVYALDWSPDSQRVASGGKDKVLKLWRQ</sequence>
<evidence type="ECO:0000256" key="3">
    <source>
        <dbReference type="ARBA" id="ARBA00022737"/>
    </source>
</evidence>
<reference evidence="7 8" key="1">
    <citation type="submission" date="2020-08" db="EMBL/GenBank/DDBJ databases">
        <authorList>
            <person name="Hejnol A."/>
        </authorList>
    </citation>
    <scope>NUCLEOTIDE SEQUENCE [LARGE SCALE GENOMIC DNA]</scope>
</reference>
<evidence type="ECO:0000313" key="7">
    <source>
        <dbReference type="EMBL" id="CAD5115449.1"/>
    </source>
</evidence>
<dbReference type="GO" id="GO:0007219">
    <property type="term" value="P:Notch signaling pathway"/>
    <property type="evidence" value="ECO:0007669"/>
    <property type="project" value="TreeGrafter"/>
</dbReference>
<gene>
    <name evidence="7" type="ORF">DGYR_LOCUS4190</name>
</gene>
<dbReference type="InterPro" id="IPR001680">
    <property type="entry name" value="WD40_rpt"/>
</dbReference>
<comment type="caution">
    <text evidence="7">The sequence shown here is derived from an EMBL/GenBank/DDBJ whole genome shotgun (WGS) entry which is preliminary data.</text>
</comment>
<dbReference type="GO" id="GO:0005730">
    <property type="term" value="C:nucleolus"/>
    <property type="evidence" value="ECO:0007669"/>
    <property type="project" value="UniProtKB-SubCell"/>
</dbReference>
<feature type="repeat" description="WD" evidence="6">
    <location>
        <begin position="121"/>
        <end position="162"/>
    </location>
</feature>
<feature type="repeat" description="WD" evidence="6">
    <location>
        <begin position="163"/>
        <end position="204"/>
    </location>
</feature>
<comment type="similarity">
    <text evidence="5">Belongs to the NLE1/RSA4 family.</text>
</comment>
<dbReference type="InterPro" id="IPR001632">
    <property type="entry name" value="WD40_G-protein_beta-like"/>
</dbReference>
<evidence type="ECO:0000313" key="8">
    <source>
        <dbReference type="Proteomes" id="UP000549394"/>
    </source>
</evidence>
<dbReference type="EMBL" id="CAJFCJ010000006">
    <property type="protein sequence ID" value="CAD5115449.1"/>
    <property type="molecule type" value="Genomic_DNA"/>
</dbReference>
<dbReference type="PROSITE" id="PS50294">
    <property type="entry name" value="WD_REPEATS_REGION"/>
    <property type="match status" value="7"/>
</dbReference>
<evidence type="ECO:0000256" key="5">
    <source>
        <dbReference type="ARBA" id="ARBA00061016"/>
    </source>
</evidence>
<keyword evidence="2 6" id="KW-0853">WD repeat</keyword>
<dbReference type="InterPro" id="IPR020472">
    <property type="entry name" value="WD40_PAC1"/>
</dbReference>
<dbReference type="InterPro" id="IPR015943">
    <property type="entry name" value="WD40/YVTN_repeat-like_dom_sf"/>
</dbReference>
<evidence type="ECO:0000256" key="1">
    <source>
        <dbReference type="ARBA" id="ARBA00004604"/>
    </source>
</evidence>
<dbReference type="Proteomes" id="UP000549394">
    <property type="component" value="Unassembled WGS sequence"/>
</dbReference>
<dbReference type="PRINTS" id="PR00320">
    <property type="entry name" value="GPROTEINBRPT"/>
</dbReference>
<protein>
    <submittedName>
        <fullName evidence="7">DgyrCDS4422</fullName>
    </submittedName>
</protein>
<dbReference type="Pfam" id="PF00400">
    <property type="entry name" value="WD40"/>
    <property type="match status" value="7"/>
</dbReference>
<evidence type="ECO:0000256" key="6">
    <source>
        <dbReference type="PROSITE-ProRule" id="PRU00221"/>
    </source>
</evidence>
<dbReference type="Gene3D" id="2.130.10.10">
    <property type="entry name" value="YVTN repeat-like/Quinoprotein amine dehydrogenase"/>
    <property type="match status" value="1"/>
</dbReference>
<dbReference type="SUPFAM" id="SSF50978">
    <property type="entry name" value="WD40 repeat-like"/>
    <property type="match status" value="1"/>
</dbReference>
<name>A0A7I8VLK6_9ANNE</name>
<feature type="repeat" description="WD" evidence="6">
    <location>
        <begin position="421"/>
        <end position="462"/>
    </location>
</feature>
<proteinExistence type="inferred from homology"/>
<dbReference type="CDD" id="cd00200">
    <property type="entry name" value="WD40"/>
    <property type="match status" value="1"/>
</dbReference>
<feature type="repeat" description="WD" evidence="6">
    <location>
        <begin position="463"/>
        <end position="496"/>
    </location>
</feature>
<keyword evidence="3" id="KW-0677">Repeat</keyword>
<dbReference type="AlphaFoldDB" id="A0A7I8VLK6"/>
<dbReference type="PROSITE" id="PS50082">
    <property type="entry name" value="WD_REPEATS_2"/>
    <property type="match status" value="7"/>
</dbReference>
<dbReference type="OrthoDB" id="10267436at2759"/>
<evidence type="ECO:0000256" key="2">
    <source>
        <dbReference type="ARBA" id="ARBA00022574"/>
    </source>
</evidence>
<keyword evidence="8" id="KW-1185">Reference proteome</keyword>
<evidence type="ECO:0000256" key="4">
    <source>
        <dbReference type="ARBA" id="ARBA00023242"/>
    </source>
</evidence>
<dbReference type="PRINTS" id="PR00319">
    <property type="entry name" value="GPROTEINB"/>
</dbReference>
<comment type="subcellular location">
    <subcellularLocation>
        <location evidence="1">Nucleus</location>
        <location evidence="1">Nucleolus</location>
    </subcellularLocation>
</comment>
<keyword evidence="4" id="KW-0539">Nucleus</keyword>
<dbReference type="PROSITE" id="PS00678">
    <property type="entry name" value="WD_REPEATS_1"/>
    <property type="match status" value="2"/>
</dbReference>
<dbReference type="SMART" id="SM00320">
    <property type="entry name" value="WD40"/>
    <property type="match status" value="8"/>
</dbReference>
<dbReference type="FunFam" id="2.130.10.10:FF:000092">
    <property type="entry name" value="notchless protein homolog"/>
    <property type="match status" value="1"/>
</dbReference>
<accession>A0A7I8VLK6</accession>
<dbReference type="PANTHER" id="PTHR19848:SF0">
    <property type="entry name" value="NOTCHLESS PROTEIN HOMOLOG 1"/>
    <property type="match status" value="1"/>
</dbReference>